<evidence type="ECO:0000259" key="5">
    <source>
        <dbReference type="Pfam" id="PF08386"/>
    </source>
</evidence>
<dbReference type="Pfam" id="PF08386">
    <property type="entry name" value="Abhydrolase_4"/>
    <property type="match status" value="1"/>
</dbReference>
<proteinExistence type="inferred from homology"/>
<feature type="signal peptide" evidence="3">
    <location>
        <begin position="1"/>
        <end position="31"/>
    </location>
</feature>
<sequence>MYYRLAPLSLFSIFTLSLILSTALSSTRVSAEETPQESPAHSTTAFASLAFKRCLISQGAYQIDAQCATLARHENPDDANSKLIELSIVKLPSHSSKPEADAFTLIQGGPGSSSIDLIISYSNVLNGIRANRDILVVDQRGTGRSNVLTCPDMQEATDVIDPEKIKQLSQQCLDALDADPRFYTTSVAVQDLDAVRQAAGYEQLSVYGVSYGTRVAQHYLRRFPEKTRAVILDGVTPIGLNLAGGEIARRSQAAFDQMAERCKTSSVCNKQFGDISLKFKELRERLSQAPVTVSLLHPVSGELIDEELSEQDLYGVLRLMAYSTESNALLPMLISQAHAKNYIPLTAQTLMVGSEFSKDLAIAMSNAIVCTEDAPYVTESDVQGLDNTYFGNDMANSIAAMCEVFPRGLKDEDFFEPFDSDVPVLILSGETDPITPPENGEQAAKMLSNSKHLVVPAHGHGVFVRGCVLQLGSQFIKEGSFEHLKTDCIKRERPMPFFNNNAGPTS</sequence>
<dbReference type="OrthoDB" id="4510475at2"/>
<evidence type="ECO:0000259" key="4">
    <source>
        <dbReference type="Pfam" id="PF00561"/>
    </source>
</evidence>
<feature type="chain" id="PRO_5016255801" evidence="3">
    <location>
        <begin position="32"/>
        <end position="506"/>
    </location>
</feature>
<gene>
    <name evidence="6" type="ORF">DKT75_17505</name>
</gene>
<feature type="domain" description="AB hydrolase-1" evidence="4">
    <location>
        <begin position="104"/>
        <end position="267"/>
    </location>
</feature>
<evidence type="ECO:0000256" key="2">
    <source>
        <dbReference type="ARBA" id="ARBA00022801"/>
    </source>
</evidence>
<protein>
    <submittedName>
        <fullName evidence="6">Uncharacterized protein</fullName>
    </submittedName>
</protein>
<dbReference type="InterPro" id="IPR000073">
    <property type="entry name" value="AB_hydrolase_1"/>
</dbReference>
<dbReference type="InterPro" id="IPR002410">
    <property type="entry name" value="Peptidase_S33"/>
</dbReference>
<organism evidence="6 7">
    <name type="scientific">Leucothrix arctica</name>
    <dbReference type="NCBI Taxonomy" id="1481894"/>
    <lineage>
        <taxon>Bacteria</taxon>
        <taxon>Pseudomonadati</taxon>
        <taxon>Pseudomonadota</taxon>
        <taxon>Gammaproteobacteria</taxon>
        <taxon>Thiotrichales</taxon>
        <taxon>Thiotrichaceae</taxon>
        <taxon>Leucothrix</taxon>
    </lineage>
</organism>
<dbReference type="PANTHER" id="PTHR43798:SF27">
    <property type="entry name" value="HYDROLASE ALPHA_BETA HYDROLASE FOLD FAMILY"/>
    <property type="match status" value="1"/>
</dbReference>
<keyword evidence="3" id="KW-0732">Signal</keyword>
<name>A0A317C411_9GAMM</name>
<dbReference type="Pfam" id="PF00561">
    <property type="entry name" value="Abhydrolase_1"/>
    <property type="match status" value="1"/>
</dbReference>
<feature type="domain" description="Peptidase S33 tripeptidyl aminopeptidase-like C-terminal" evidence="5">
    <location>
        <begin position="389"/>
        <end position="488"/>
    </location>
</feature>
<evidence type="ECO:0000256" key="3">
    <source>
        <dbReference type="SAM" id="SignalP"/>
    </source>
</evidence>
<dbReference type="RefSeq" id="WP_109825198.1">
    <property type="nucleotide sequence ID" value="NZ_QGKL01000042.1"/>
</dbReference>
<dbReference type="Gene3D" id="3.40.50.1820">
    <property type="entry name" value="alpha/beta hydrolase"/>
    <property type="match status" value="1"/>
</dbReference>
<evidence type="ECO:0000313" key="6">
    <source>
        <dbReference type="EMBL" id="PWQ93426.1"/>
    </source>
</evidence>
<dbReference type="PRINTS" id="PR00793">
    <property type="entry name" value="PROAMNOPTASE"/>
</dbReference>
<dbReference type="PANTHER" id="PTHR43798">
    <property type="entry name" value="MONOACYLGLYCEROL LIPASE"/>
    <property type="match status" value="1"/>
</dbReference>
<evidence type="ECO:0000256" key="1">
    <source>
        <dbReference type="ARBA" id="ARBA00010088"/>
    </source>
</evidence>
<dbReference type="AlphaFoldDB" id="A0A317C411"/>
<comment type="similarity">
    <text evidence="1">Belongs to the peptidase S33 family.</text>
</comment>
<dbReference type="InterPro" id="IPR050266">
    <property type="entry name" value="AB_hydrolase_sf"/>
</dbReference>
<dbReference type="GO" id="GO:0006508">
    <property type="term" value="P:proteolysis"/>
    <property type="evidence" value="ECO:0007669"/>
    <property type="project" value="InterPro"/>
</dbReference>
<accession>A0A317C411</accession>
<dbReference type="Proteomes" id="UP000245506">
    <property type="component" value="Unassembled WGS sequence"/>
</dbReference>
<dbReference type="GO" id="GO:0016020">
    <property type="term" value="C:membrane"/>
    <property type="evidence" value="ECO:0007669"/>
    <property type="project" value="TreeGrafter"/>
</dbReference>
<dbReference type="InterPro" id="IPR013595">
    <property type="entry name" value="Pept_S33_TAP-like_C"/>
</dbReference>
<dbReference type="InterPro" id="IPR029058">
    <property type="entry name" value="AB_hydrolase_fold"/>
</dbReference>
<dbReference type="EMBL" id="QGKL01000042">
    <property type="protein sequence ID" value="PWQ93426.1"/>
    <property type="molecule type" value="Genomic_DNA"/>
</dbReference>
<comment type="caution">
    <text evidence="6">The sequence shown here is derived from an EMBL/GenBank/DDBJ whole genome shotgun (WGS) entry which is preliminary data.</text>
</comment>
<dbReference type="GO" id="GO:0008233">
    <property type="term" value="F:peptidase activity"/>
    <property type="evidence" value="ECO:0007669"/>
    <property type="project" value="InterPro"/>
</dbReference>
<evidence type="ECO:0000313" key="7">
    <source>
        <dbReference type="Proteomes" id="UP000245506"/>
    </source>
</evidence>
<reference evidence="6 7" key="1">
    <citation type="submission" date="2018-05" db="EMBL/GenBank/DDBJ databases">
        <title>Leucothrix arctica sp. nov., isolated from Arctic seawater.</title>
        <authorList>
            <person name="Choi A."/>
            <person name="Baek K."/>
        </authorList>
    </citation>
    <scope>NUCLEOTIDE SEQUENCE [LARGE SCALE GENOMIC DNA]</scope>
    <source>
        <strain evidence="6 7">IMCC9719</strain>
    </source>
</reference>
<keyword evidence="7" id="KW-1185">Reference proteome</keyword>
<keyword evidence="2" id="KW-0378">Hydrolase</keyword>
<dbReference type="SUPFAM" id="SSF53474">
    <property type="entry name" value="alpha/beta-Hydrolases"/>
    <property type="match status" value="1"/>
</dbReference>